<evidence type="ECO:0000313" key="1">
    <source>
        <dbReference type="EMBL" id="KKL06412.1"/>
    </source>
</evidence>
<comment type="caution">
    <text evidence="1">The sequence shown here is derived from an EMBL/GenBank/DDBJ whole genome shotgun (WGS) entry which is preliminary data.</text>
</comment>
<sequence>MNRENRKSYYCETTGKYSEGFKVDFDDMKKMISHGRKIDSLFDGIKNLVIATIYFLKPITLWIERISDWIESKITKNDPI</sequence>
<dbReference type="EMBL" id="LAZR01043715">
    <property type="protein sequence ID" value="KKL06412.1"/>
    <property type="molecule type" value="Genomic_DNA"/>
</dbReference>
<proteinExistence type="predicted"/>
<dbReference type="AlphaFoldDB" id="A0A0F9AY07"/>
<gene>
    <name evidence="1" type="ORF">LCGC14_2596300</name>
</gene>
<reference evidence="1" key="1">
    <citation type="journal article" date="2015" name="Nature">
        <title>Complex archaea that bridge the gap between prokaryotes and eukaryotes.</title>
        <authorList>
            <person name="Spang A."/>
            <person name="Saw J.H."/>
            <person name="Jorgensen S.L."/>
            <person name="Zaremba-Niedzwiedzka K."/>
            <person name="Martijn J."/>
            <person name="Lind A.E."/>
            <person name="van Eijk R."/>
            <person name="Schleper C."/>
            <person name="Guy L."/>
            <person name="Ettema T.J."/>
        </authorList>
    </citation>
    <scope>NUCLEOTIDE SEQUENCE</scope>
</reference>
<organism evidence="1">
    <name type="scientific">marine sediment metagenome</name>
    <dbReference type="NCBI Taxonomy" id="412755"/>
    <lineage>
        <taxon>unclassified sequences</taxon>
        <taxon>metagenomes</taxon>
        <taxon>ecological metagenomes</taxon>
    </lineage>
</organism>
<name>A0A0F9AY07_9ZZZZ</name>
<protein>
    <submittedName>
        <fullName evidence="1">Uncharacterized protein</fullName>
    </submittedName>
</protein>
<accession>A0A0F9AY07</accession>